<dbReference type="Proteomes" id="UP000231655">
    <property type="component" value="Unassembled WGS sequence"/>
</dbReference>
<feature type="signal peptide" evidence="1">
    <location>
        <begin position="1"/>
        <end position="21"/>
    </location>
</feature>
<accession>A0A285I1F6</accession>
<evidence type="ECO:0000256" key="1">
    <source>
        <dbReference type="SAM" id="SignalP"/>
    </source>
</evidence>
<evidence type="ECO:0000313" key="2">
    <source>
        <dbReference type="EMBL" id="SNY41717.1"/>
    </source>
</evidence>
<evidence type="ECO:0000313" key="3">
    <source>
        <dbReference type="Proteomes" id="UP000231655"/>
    </source>
</evidence>
<reference evidence="2 3" key="1">
    <citation type="submission" date="2017-09" db="EMBL/GenBank/DDBJ databases">
        <authorList>
            <person name="Ehlers B."/>
            <person name="Leendertz F.H."/>
        </authorList>
    </citation>
    <scope>NUCLEOTIDE SEQUENCE [LARGE SCALE GENOMIC DNA]</scope>
    <source>
        <strain evidence="2 3">CGMCC 1.12662</strain>
    </source>
</reference>
<feature type="chain" id="PRO_5012222216" evidence="1">
    <location>
        <begin position="22"/>
        <end position="380"/>
    </location>
</feature>
<dbReference type="Gene3D" id="2.70.70.10">
    <property type="entry name" value="Glucose Permease (Domain IIA)"/>
    <property type="match status" value="1"/>
</dbReference>
<keyword evidence="1" id="KW-0732">Signal</keyword>
<organism evidence="2 3">
    <name type="scientific">Pseudooceanicola antarcticus</name>
    <dbReference type="NCBI Taxonomy" id="1247613"/>
    <lineage>
        <taxon>Bacteria</taxon>
        <taxon>Pseudomonadati</taxon>
        <taxon>Pseudomonadota</taxon>
        <taxon>Alphaproteobacteria</taxon>
        <taxon>Rhodobacterales</taxon>
        <taxon>Paracoccaceae</taxon>
        <taxon>Pseudooceanicola</taxon>
    </lineage>
</organism>
<dbReference type="EMBL" id="OBEA01000001">
    <property type="protein sequence ID" value="SNY41717.1"/>
    <property type="molecule type" value="Genomic_DNA"/>
</dbReference>
<dbReference type="SUPFAM" id="SSF51261">
    <property type="entry name" value="Duplicated hybrid motif"/>
    <property type="match status" value="1"/>
</dbReference>
<name>A0A285I1F6_9RHOB</name>
<sequence>MKTLCRLACLALIALATPLRAAGDAAELAQAAASELAAAHDRLERAEGASDRVAALTATIAAYEKGLAAMRESLRAAALREARIRAEFEAQRDEIAALLGTLQTLSREPAPVLMLHPDGPIGTARSGMLMAEATPALNARVVELRERLMEARQMRAVQEAAADQLAQALSGVQQARTALSQAVAERTDLPRRFTADPIKTQILMATAETLRAFAEGLPEITDGPEDPAPQDIPALKGELALPVQGTLLRRAGETDAAGITRPGIVLATRPRALVTTPLPATIRYLGPLLDYGNVIVLEPASGLLFVLAGLDIVYGEMGEVLPQGAPIGLMGGEDPEPGAILTQAQRGSGQDRSETLYMEVREGGTPQDPETWFAVTKDTQ</sequence>
<protein>
    <submittedName>
        <fullName evidence="2">Septal ring factor EnvC, activator of murein hydrolases AmiA and AmiB</fullName>
    </submittedName>
</protein>
<proteinExistence type="predicted"/>
<gene>
    <name evidence="2" type="ORF">SAMN06297129_0898</name>
</gene>
<dbReference type="GO" id="GO:0016787">
    <property type="term" value="F:hydrolase activity"/>
    <property type="evidence" value="ECO:0007669"/>
    <property type="project" value="UniProtKB-KW"/>
</dbReference>
<dbReference type="AlphaFoldDB" id="A0A285I1F6"/>
<keyword evidence="2" id="KW-0378">Hydrolase</keyword>
<dbReference type="RefSeq" id="WP_232617694.1">
    <property type="nucleotide sequence ID" value="NZ_OBEA01000001.1"/>
</dbReference>
<dbReference type="InterPro" id="IPR011055">
    <property type="entry name" value="Dup_hybrid_motif"/>
</dbReference>